<dbReference type="CDD" id="cd20917">
    <property type="entry name" value="DCAF15-NTD"/>
    <property type="match status" value="1"/>
</dbReference>
<proteinExistence type="predicted"/>
<gene>
    <name evidence="3" type="ORF">C0Q70_16490</name>
</gene>
<accession>A0A2T7NPX8</accession>
<evidence type="ECO:0000259" key="2">
    <source>
        <dbReference type="Pfam" id="PF14939"/>
    </source>
</evidence>
<dbReference type="AlphaFoldDB" id="A0A2T7NPX8"/>
<keyword evidence="4" id="KW-1185">Reference proteome</keyword>
<dbReference type="InterPro" id="IPR032734">
    <property type="entry name" value="DCAF15_WD40"/>
</dbReference>
<dbReference type="PANTHER" id="PTHR28541">
    <property type="entry name" value="DDB1- AND CUL4-ASSOCIATED FACTOR 15"/>
    <property type="match status" value="1"/>
</dbReference>
<dbReference type="EMBL" id="PZQS01000010">
    <property type="protein sequence ID" value="PVD23227.1"/>
    <property type="molecule type" value="Genomic_DNA"/>
</dbReference>
<dbReference type="CDD" id="cd20913">
    <property type="entry name" value="DCAF15-CTD"/>
    <property type="match status" value="1"/>
</dbReference>
<dbReference type="PANTHER" id="PTHR28541:SF1">
    <property type="entry name" value="DDB1- AND CUL4-ASSOCIATED FACTOR 15"/>
    <property type="match status" value="1"/>
</dbReference>
<evidence type="ECO:0000313" key="3">
    <source>
        <dbReference type="EMBL" id="PVD23227.1"/>
    </source>
</evidence>
<organism evidence="3 4">
    <name type="scientific">Pomacea canaliculata</name>
    <name type="common">Golden apple snail</name>
    <dbReference type="NCBI Taxonomy" id="400727"/>
    <lineage>
        <taxon>Eukaryota</taxon>
        <taxon>Metazoa</taxon>
        <taxon>Spiralia</taxon>
        <taxon>Lophotrochozoa</taxon>
        <taxon>Mollusca</taxon>
        <taxon>Gastropoda</taxon>
        <taxon>Caenogastropoda</taxon>
        <taxon>Architaenioglossa</taxon>
        <taxon>Ampullarioidea</taxon>
        <taxon>Ampullariidae</taxon>
        <taxon>Pomacea</taxon>
    </lineage>
</organism>
<dbReference type="Pfam" id="PF14939">
    <property type="entry name" value="DCAF15_WD40"/>
    <property type="match status" value="1"/>
</dbReference>
<dbReference type="InterPro" id="IPR038914">
    <property type="entry name" value="DCAF15"/>
</dbReference>
<protein>
    <recommendedName>
        <fullName evidence="2">DDB1- and CUL4-associated factor 15 WD40 repeat-containing domain-containing protein</fullName>
    </recommendedName>
</protein>
<feature type="compositionally biased region" description="Low complexity" evidence="1">
    <location>
        <begin position="372"/>
        <end position="383"/>
    </location>
</feature>
<sequence length="727" mass="80581">MNVVEIMNHKGFLMATLAKADCHIFLGFSKSGHFVLSYSLYFDTEEHTAYPFYVYKLQWWLFIPNKPLQLISEVRLFGEEEITQDLFIAYCEWPQDCDKIIIYGHSVPGARDDTCQCFLTVTAVPSVGQCHDCHNLGRRAPTFGPIIQQCLLHSYCVHTKFDLAPPFPFFSPRVQLRVDGIVVLNTGDSLVALQVDTQLPIQSFDDAGRLSSKVSHSRGANSEGRSTRTFLGADLSILGTVTTYYTQESSDERLPENSNQKRRRASGSSVCEIAAVTSDEEEENFYSPDFSENSDNDQAELGKCGGEEKVRVCEKCKSPLKGSAQCCCSLLVVSGHRPALRTKNEGNANNSENVKNGNSGNAHYVSSHECLSPKSPKSPKSSSGYQDNVRSPHNVCQLGSTGGGDKGPSQAQTSDRDILPHCHSTSNNSLQSPPATVIHSPTFEVCGTKNLPGEVEEPVGCSSSCLSSSQRSFFSSTSSSGDSVSRSQSSESVIVHTNYARTVTFSVRRFALGGEELVDSPQPAEDEYDLAYRSILPVQVVWNKKPLSIIRTIKADMSLITVLQMTFDIEHYMVEAIHSEADWGQRYVAFCNYDLQILDVCPASRSVYGTVYALIQAKETMDSRNKMRATIKLYQTSFTFELSLCTGLYSTLHIEDLTEADEQLLRGSITFSPSGSISIHCHHVVKFKGLYLDSEWQCENLSISFADSQAKRELFAWILNDWLKAIV</sequence>
<dbReference type="OrthoDB" id="6354267at2759"/>
<dbReference type="Proteomes" id="UP000245119">
    <property type="component" value="Linkage Group LG10"/>
</dbReference>
<dbReference type="GO" id="GO:0016567">
    <property type="term" value="P:protein ubiquitination"/>
    <property type="evidence" value="ECO:0007669"/>
    <property type="project" value="InterPro"/>
</dbReference>
<feature type="domain" description="DDB1- and CUL4-associated factor 15 WD40 repeat-containing" evidence="2">
    <location>
        <begin position="17"/>
        <end position="197"/>
    </location>
</feature>
<feature type="region of interest" description="Disordered" evidence="1">
    <location>
        <begin position="278"/>
        <end position="297"/>
    </location>
</feature>
<reference evidence="3 4" key="1">
    <citation type="submission" date="2018-04" db="EMBL/GenBank/DDBJ databases">
        <title>The genome of golden apple snail Pomacea canaliculata provides insight into stress tolerance and invasive adaptation.</title>
        <authorList>
            <person name="Liu C."/>
            <person name="Liu B."/>
            <person name="Ren Y."/>
            <person name="Zhang Y."/>
            <person name="Wang H."/>
            <person name="Li S."/>
            <person name="Jiang F."/>
            <person name="Yin L."/>
            <person name="Zhang G."/>
            <person name="Qian W."/>
            <person name="Fan W."/>
        </authorList>
    </citation>
    <scope>NUCLEOTIDE SEQUENCE [LARGE SCALE GENOMIC DNA]</scope>
    <source>
        <strain evidence="3">SZHN2017</strain>
        <tissue evidence="3">Muscle</tissue>
    </source>
</reference>
<dbReference type="GO" id="GO:0080008">
    <property type="term" value="C:Cul4-RING E3 ubiquitin ligase complex"/>
    <property type="evidence" value="ECO:0007669"/>
    <property type="project" value="TreeGrafter"/>
</dbReference>
<dbReference type="InterPro" id="IPR047319">
    <property type="entry name" value="DCAF15_C"/>
</dbReference>
<feature type="compositionally biased region" description="Polar residues" evidence="1">
    <location>
        <begin position="423"/>
        <end position="434"/>
    </location>
</feature>
<dbReference type="STRING" id="400727.A0A2T7NPX8"/>
<evidence type="ECO:0000313" key="4">
    <source>
        <dbReference type="Proteomes" id="UP000245119"/>
    </source>
</evidence>
<comment type="caution">
    <text evidence="3">The sequence shown here is derived from an EMBL/GenBank/DDBJ whole genome shotgun (WGS) entry which is preliminary data.</text>
</comment>
<evidence type="ECO:0000256" key="1">
    <source>
        <dbReference type="SAM" id="MobiDB-lite"/>
    </source>
</evidence>
<name>A0A2T7NPX8_POMCA</name>
<feature type="compositionally biased region" description="Polar residues" evidence="1">
    <location>
        <begin position="345"/>
        <end position="361"/>
    </location>
</feature>
<feature type="region of interest" description="Disordered" evidence="1">
    <location>
        <begin position="340"/>
        <end position="435"/>
    </location>
</feature>